<name>A0A1H9FKE7_9BACI</name>
<keyword evidence="2" id="KW-1185">Reference proteome</keyword>
<reference evidence="1 2" key="1">
    <citation type="submission" date="2016-10" db="EMBL/GenBank/DDBJ databases">
        <authorList>
            <person name="Varghese N."/>
            <person name="Submissions S."/>
        </authorList>
    </citation>
    <scope>NUCLEOTIDE SEQUENCE [LARGE SCALE GENOMIC DNA]</scope>
    <source>
        <strain evidence="1 2">CGMCC 1.7734</strain>
    </source>
</reference>
<proteinExistence type="predicted"/>
<accession>A0A1H9FKE7</accession>
<protein>
    <submittedName>
        <fullName evidence="1">Uncharacterized protein</fullName>
    </submittedName>
</protein>
<evidence type="ECO:0000313" key="2">
    <source>
        <dbReference type="Proteomes" id="UP000198733"/>
    </source>
</evidence>
<evidence type="ECO:0000313" key="1">
    <source>
        <dbReference type="EMBL" id="SEQ38384.1"/>
    </source>
</evidence>
<comment type="caution">
    <text evidence="1">The sequence shown here is derived from an EMBL/GenBank/DDBJ whole genome shotgun (WGS) entry which is preliminary data.</text>
</comment>
<organism evidence="1 2">
    <name type="scientific">Virgibacillus subterraneus</name>
    <dbReference type="NCBI Taxonomy" id="621109"/>
    <lineage>
        <taxon>Bacteria</taxon>
        <taxon>Bacillati</taxon>
        <taxon>Bacillota</taxon>
        <taxon>Bacilli</taxon>
        <taxon>Bacillales</taxon>
        <taxon>Bacillaceae</taxon>
        <taxon>Virgibacillus</taxon>
    </lineage>
</organism>
<gene>
    <name evidence="1" type="ORF">SAMN05216232_2239</name>
</gene>
<dbReference type="EMBL" id="FOEH01000003">
    <property type="protein sequence ID" value="SEQ38384.1"/>
    <property type="molecule type" value="Genomic_DNA"/>
</dbReference>
<dbReference type="Proteomes" id="UP000198733">
    <property type="component" value="Unassembled WGS sequence"/>
</dbReference>
<sequence length="66" mass="7433">MGDELIKSLVACLSGIISYCIRKLGLLSSISYSYAVRKDLYFLNCQKWFGKTFPYGGGVFDLRNIV</sequence>